<accession>A0A327T7Z6</accession>
<dbReference type="EMBL" id="QLLR01000001">
    <property type="protein sequence ID" value="RAJ37318.1"/>
    <property type="molecule type" value="Genomic_DNA"/>
</dbReference>
<sequence>MKRRDALKNVALLLGGAISATTMGVLFKSCTNPQESGEQINFSPEDRKLLADFADIVIPATKDSAGAKLAGLGEFIPMMITDCYPEKERSAFYKGMQEFRQKAISDYKKDFSAMTVEEKNHYVGSIREMVILQSTNSTDGLSPLKTFFILGRDLTLIGYFSSEIGCTQARAYVQVPGRYDGSAVLKPGQKSWAT</sequence>
<dbReference type="RefSeq" id="WP_111632035.1">
    <property type="nucleotide sequence ID" value="NZ_QLLR01000001.1"/>
</dbReference>
<organism evidence="1 2">
    <name type="scientific">Pedobacter cryoconitis</name>
    <dbReference type="NCBI Taxonomy" id="188932"/>
    <lineage>
        <taxon>Bacteria</taxon>
        <taxon>Pseudomonadati</taxon>
        <taxon>Bacteroidota</taxon>
        <taxon>Sphingobacteriia</taxon>
        <taxon>Sphingobacteriales</taxon>
        <taxon>Sphingobacteriaceae</taxon>
        <taxon>Pedobacter</taxon>
    </lineage>
</organism>
<protein>
    <submittedName>
        <fullName evidence="1">Gluconate 2-dehydrogenase subunit 3-like protein</fullName>
    </submittedName>
</protein>
<name>A0A327T7Z6_9SPHI</name>
<gene>
    <name evidence="1" type="ORF">LY11_00394</name>
</gene>
<comment type="caution">
    <text evidence="1">The sequence shown here is derived from an EMBL/GenBank/DDBJ whole genome shotgun (WGS) entry which is preliminary data.</text>
</comment>
<dbReference type="AlphaFoldDB" id="A0A327T7Z6"/>
<reference evidence="1 2" key="1">
    <citation type="submission" date="2018-06" db="EMBL/GenBank/DDBJ databases">
        <title>Genomic Encyclopedia of Archaeal and Bacterial Type Strains, Phase II (KMG-II): from individual species to whole genera.</title>
        <authorList>
            <person name="Goeker M."/>
        </authorList>
    </citation>
    <scope>NUCLEOTIDE SEQUENCE [LARGE SCALE GENOMIC DNA]</scope>
    <source>
        <strain evidence="1 2">DSM 14825</strain>
    </source>
</reference>
<dbReference type="Proteomes" id="UP000249754">
    <property type="component" value="Unassembled WGS sequence"/>
</dbReference>
<proteinExistence type="predicted"/>
<dbReference type="Pfam" id="PF13618">
    <property type="entry name" value="Gluconate_2-dh3"/>
    <property type="match status" value="1"/>
</dbReference>
<evidence type="ECO:0000313" key="1">
    <source>
        <dbReference type="EMBL" id="RAJ37318.1"/>
    </source>
</evidence>
<dbReference type="OrthoDB" id="6385145at2"/>
<dbReference type="InterPro" id="IPR027056">
    <property type="entry name" value="Gluconate_2DH_su3"/>
</dbReference>
<evidence type="ECO:0000313" key="2">
    <source>
        <dbReference type="Proteomes" id="UP000249754"/>
    </source>
</evidence>